<name>A0AB39VXH8_9GAMM</name>
<dbReference type="AlphaFoldDB" id="A0AB39VXH8"/>
<accession>A0AB39VXH8</accession>
<dbReference type="PIRSF" id="PIRSF000126">
    <property type="entry name" value="11-beta-HSD1"/>
    <property type="match status" value="1"/>
</dbReference>
<dbReference type="PRINTS" id="PR00080">
    <property type="entry name" value="SDRFAMILY"/>
</dbReference>
<dbReference type="Gene3D" id="3.40.50.720">
    <property type="entry name" value="NAD(P)-binding Rossmann-like Domain"/>
    <property type="match status" value="1"/>
</dbReference>
<organism evidence="4">
    <name type="scientific">Rouxiella sp. WC2420</name>
    <dbReference type="NCBI Taxonomy" id="3234145"/>
    <lineage>
        <taxon>Bacteria</taxon>
        <taxon>Pseudomonadati</taxon>
        <taxon>Pseudomonadota</taxon>
        <taxon>Gammaproteobacteria</taxon>
        <taxon>Enterobacterales</taxon>
        <taxon>Yersiniaceae</taxon>
        <taxon>Rouxiella</taxon>
    </lineage>
</organism>
<evidence type="ECO:0000256" key="3">
    <source>
        <dbReference type="RuleBase" id="RU000363"/>
    </source>
</evidence>
<keyword evidence="2 4" id="KW-0560">Oxidoreductase</keyword>
<dbReference type="EC" id="1.-.-.-" evidence="4"/>
<evidence type="ECO:0000256" key="2">
    <source>
        <dbReference type="ARBA" id="ARBA00023002"/>
    </source>
</evidence>
<evidence type="ECO:0000313" key="4">
    <source>
        <dbReference type="EMBL" id="XDU74396.1"/>
    </source>
</evidence>
<dbReference type="PANTHER" id="PTHR42901">
    <property type="entry name" value="ALCOHOL DEHYDROGENASE"/>
    <property type="match status" value="1"/>
</dbReference>
<evidence type="ECO:0000256" key="1">
    <source>
        <dbReference type="ARBA" id="ARBA00006484"/>
    </source>
</evidence>
<protein>
    <submittedName>
        <fullName evidence="4">SDR family NAD(P)-dependent oxidoreductase</fullName>
        <ecNumber evidence="4">1.-.-.-</ecNumber>
    </submittedName>
</protein>
<dbReference type="RefSeq" id="WP_369790574.1">
    <property type="nucleotide sequence ID" value="NZ_CP165628.1"/>
</dbReference>
<dbReference type="Pfam" id="PF00106">
    <property type="entry name" value="adh_short"/>
    <property type="match status" value="1"/>
</dbReference>
<proteinExistence type="inferred from homology"/>
<dbReference type="GO" id="GO:0016491">
    <property type="term" value="F:oxidoreductase activity"/>
    <property type="evidence" value="ECO:0007669"/>
    <property type="project" value="UniProtKB-KW"/>
</dbReference>
<comment type="similarity">
    <text evidence="1 3">Belongs to the short-chain dehydrogenases/reductases (SDR) family.</text>
</comment>
<dbReference type="InterPro" id="IPR020904">
    <property type="entry name" value="Sc_DH/Rdtase_CS"/>
</dbReference>
<dbReference type="PANTHER" id="PTHR42901:SF1">
    <property type="entry name" value="ALCOHOL DEHYDROGENASE"/>
    <property type="match status" value="1"/>
</dbReference>
<dbReference type="PRINTS" id="PR00081">
    <property type="entry name" value="GDHRDH"/>
</dbReference>
<dbReference type="CDD" id="cd05233">
    <property type="entry name" value="SDR_c"/>
    <property type="match status" value="1"/>
</dbReference>
<dbReference type="EMBL" id="CP165628">
    <property type="protein sequence ID" value="XDU74396.1"/>
    <property type="molecule type" value="Genomic_DNA"/>
</dbReference>
<dbReference type="InterPro" id="IPR036291">
    <property type="entry name" value="NAD(P)-bd_dom_sf"/>
</dbReference>
<dbReference type="InterPro" id="IPR002347">
    <property type="entry name" value="SDR_fam"/>
</dbReference>
<gene>
    <name evidence="4" type="ORF">AB3G37_10105</name>
</gene>
<reference evidence="4" key="1">
    <citation type="submission" date="2024-07" db="EMBL/GenBank/DDBJ databases">
        <authorList>
            <person name="Biller S.J."/>
        </authorList>
    </citation>
    <scope>NUCLEOTIDE SEQUENCE</scope>
    <source>
        <strain evidence="4">WC2420</strain>
    </source>
</reference>
<dbReference type="SUPFAM" id="SSF51735">
    <property type="entry name" value="NAD(P)-binding Rossmann-fold domains"/>
    <property type="match status" value="1"/>
</dbReference>
<dbReference type="PROSITE" id="PS00061">
    <property type="entry name" value="ADH_SHORT"/>
    <property type="match status" value="1"/>
</dbReference>
<sequence>MSQSTSSKPLALITGASTGIGATYADRLAKRGYDLILVARDGAKLEQLAAKLSSENGVSVRAFRADLTDAASLKSLETLIRDTPQISLLVNNAGSILPGGFKDSDVEDIDNLIRLNVTSLARLSRVALDGLKTHKDGAIINIASVLALAAEISDPVYTASKAFVLTFTQSLQVELANSGLYFQVVLPAATRTDIWAKGGKNIEEVPGVMEVDELVDAALVGFDKKEPVTIPPLQDENKWFALDNARQALRMEFLQSHAAPRYK</sequence>